<dbReference type="Proteomes" id="UP001501257">
    <property type="component" value="Unassembled WGS sequence"/>
</dbReference>
<accession>A0ABP9TGL1</accession>
<comment type="caution">
    <text evidence="1">The sequence shown here is derived from an EMBL/GenBank/DDBJ whole genome shotgun (WGS) entry which is preliminary data.</text>
</comment>
<evidence type="ECO:0000313" key="1">
    <source>
        <dbReference type="EMBL" id="GAA5225506.1"/>
    </source>
</evidence>
<evidence type="ECO:0000313" key="2">
    <source>
        <dbReference type="Proteomes" id="UP001501257"/>
    </source>
</evidence>
<protein>
    <submittedName>
        <fullName evidence="1">Uncharacterized protein</fullName>
    </submittedName>
</protein>
<organism evidence="1 2">
    <name type="scientific">Paeniglutamicibacter antarcticus</name>
    <dbReference type="NCBI Taxonomy" id="494023"/>
    <lineage>
        <taxon>Bacteria</taxon>
        <taxon>Bacillati</taxon>
        <taxon>Actinomycetota</taxon>
        <taxon>Actinomycetes</taxon>
        <taxon>Micrococcales</taxon>
        <taxon>Micrococcaceae</taxon>
        <taxon>Paeniglutamicibacter</taxon>
    </lineage>
</organism>
<sequence length="81" mass="9138">MPLEEWGASRESTWFVHGKAEPVKHCEIAGTGTSRASRYCSFDPFCEQVLDWSAFGWLRSIVAQKNLDQLNPRLSLGPDEP</sequence>
<dbReference type="EMBL" id="BAABLK010000002">
    <property type="protein sequence ID" value="GAA5225506.1"/>
    <property type="molecule type" value="Genomic_DNA"/>
</dbReference>
<keyword evidence="2" id="KW-1185">Reference proteome</keyword>
<reference evidence="2" key="1">
    <citation type="journal article" date="2019" name="Int. J. Syst. Evol. Microbiol.">
        <title>The Global Catalogue of Microorganisms (GCM) 10K type strain sequencing project: providing services to taxonomists for standard genome sequencing and annotation.</title>
        <authorList>
            <consortium name="The Broad Institute Genomics Platform"/>
            <consortium name="The Broad Institute Genome Sequencing Center for Infectious Disease"/>
            <person name="Wu L."/>
            <person name="Ma J."/>
        </authorList>
    </citation>
    <scope>NUCLEOTIDE SEQUENCE [LARGE SCALE GENOMIC DNA]</scope>
    <source>
        <strain evidence="2">JCM 18952</strain>
    </source>
</reference>
<proteinExistence type="predicted"/>
<gene>
    <name evidence="1" type="ORF">GCM10025778_00360</name>
</gene>
<name>A0ABP9TGL1_9MICC</name>